<dbReference type="EMBL" id="AP019860">
    <property type="protein sequence ID" value="BBM87062.1"/>
    <property type="molecule type" value="Genomic_DNA"/>
</dbReference>
<dbReference type="RefSeq" id="WP_151971095.1">
    <property type="nucleotide sequence ID" value="NZ_AP019860.1"/>
</dbReference>
<dbReference type="AlphaFoldDB" id="A0A5S9F5W8"/>
<dbReference type="KEGG" id="uam:UABAM_05465"/>
<evidence type="ECO:0000313" key="2">
    <source>
        <dbReference type="Proteomes" id="UP000326354"/>
    </source>
</evidence>
<name>A0A5S9F5W8_UABAM</name>
<sequence length="132" mass="14738">MRSKPKFPIGSTIRVQLKNSNKYGIVTGENSVTHNCLVNNIFVESTFEDFCGVDGVVEQCSCITSNNLDLAAEKAKTKIGKNTSGVESLHFVLEVHYDENEGKNFIEDVIQDPAFKDVTDFLNKFLSDKKSR</sequence>
<evidence type="ECO:0000313" key="1">
    <source>
        <dbReference type="EMBL" id="BBM87062.1"/>
    </source>
</evidence>
<organism evidence="1 2">
    <name type="scientific">Uabimicrobium amorphum</name>
    <dbReference type="NCBI Taxonomy" id="2596890"/>
    <lineage>
        <taxon>Bacteria</taxon>
        <taxon>Pseudomonadati</taxon>
        <taxon>Planctomycetota</taxon>
        <taxon>Candidatus Uabimicrobiia</taxon>
        <taxon>Candidatus Uabimicrobiales</taxon>
        <taxon>Candidatus Uabimicrobiaceae</taxon>
        <taxon>Candidatus Uabimicrobium</taxon>
    </lineage>
</organism>
<protein>
    <submittedName>
        <fullName evidence="1">Uncharacterized protein</fullName>
    </submittedName>
</protein>
<gene>
    <name evidence="1" type="ORF">UABAM_05465</name>
</gene>
<keyword evidence="2" id="KW-1185">Reference proteome</keyword>
<reference evidence="1 2" key="1">
    <citation type="submission" date="2019-08" db="EMBL/GenBank/DDBJ databases">
        <title>Complete genome sequence of Candidatus Uab amorphum.</title>
        <authorList>
            <person name="Shiratori T."/>
            <person name="Suzuki S."/>
            <person name="Kakizawa Y."/>
            <person name="Ishida K."/>
        </authorList>
    </citation>
    <scope>NUCLEOTIDE SEQUENCE [LARGE SCALE GENOMIC DNA]</scope>
    <source>
        <strain evidence="1 2">SRT547</strain>
    </source>
</reference>
<dbReference type="Proteomes" id="UP000326354">
    <property type="component" value="Chromosome"/>
</dbReference>
<accession>A0A5S9F5W8</accession>
<proteinExistence type="predicted"/>